<keyword evidence="9 11" id="KW-0057">Aromatic amino acid biosynthesis</keyword>
<comment type="function">
    <text evidence="11">Catalyzes the specific phosphorylation of the 3-hydroxyl group of shikimic acid using ATP as a cosubstrate.</text>
</comment>
<evidence type="ECO:0000313" key="13">
    <source>
        <dbReference type="Proteomes" id="UP000064920"/>
    </source>
</evidence>
<gene>
    <name evidence="11" type="primary">aroK</name>
    <name evidence="12" type="ORF">IMCC12053_523</name>
</gene>
<dbReference type="GO" id="GO:0005829">
    <property type="term" value="C:cytosol"/>
    <property type="evidence" value="ECO:0007669"/>
    <property type="project" value="TreeGrafter"/>
</dbReference>
<keyword evidence="11" id="KW-0479">Metal-binding</keyword>
<proteinExistence type="inferred from homology"/>
<keyword evidence="8 11" id="KW-0067">ATP-binding</keyword>
<evidence type="ECO:0000256" key="11">
    <source>
        <dbReference type="HAMAP-Rule" id="MF_00109"/>
    </source>
</evidence>
<comment type="catalytic activity">
    <reaction evidence="10 11">
        <text>shikimate + ATP = 3-phosphoshikimate + ADP + H(+)</text>
        <dbReference type="Rhea" id="RHEA:13121"/>
        <dbReference type="ChEBI" id="CHEBI:15378"/>
        <dbReference type="ChEBI" id="CHEBI:30616"/>
        <dbReference type="ChEBI" id="CHEBI:36208"/>
        <dbReference type="ChEBI" id="CHEBI:145989"/>
        <dbReference type="ChEBI" id="CHEBI:456216"/>
        <dbReference type="EC" id="2.7.1.71"/>
    </reaction>
</comment>
<feature type="binding site" evidence="11">
    <location>
        <position position="38"/>
    </location>
    <ligand>
        <name>substrate</name>
    </ligand>
</feature>
<dbReference type="CDD" id="cd00464">
    <property type="entry name" value="SK"/>
    <property type="match status" value="1"/>
</dbReference>
<dbReference type="GO" id="GO:0005524">
    <property type="term" value="F:ATP binding"/>
    <property type="evidence" value="ECO:0007669"/>
    <property type="project" value="UniProtKB-UniRule"/>
</dbReference>
<dbReference type="InterPro" id="IPR000623">
    <property type="entry name" value="Shikimate_kinase/TSH1"/>
</dbReference>
<dbReference type="AlphaFoldDB" id="A0A0P0A7U6"/>
<dbReference type="Gene3D" id="3.40.50.300">
    <property type="entry name" value="P-loop containing nucleotide triphosphate hydrolases"/>
    <property type="match status" value="1"/>
</dbReference>
<evidence type="ECO:0000256" key="10">
    <source>
        <dbReference type="ARBA" id="ARBA00048567"/>
    </source>
</evidence>
<dbReference type="GO" id="GO:0000287">
    <property type="term" value="F:magnesium ion binding"/>
    <property type="evidence" value="ECO:0007669"/>
    <property type="project" value="UniProtKB-UniRule"/>
</dbReference>
<comment type="subunit">
    <text evidence="11">Monomer.</text>
</comment>
<dbReference type="PATRIC" id="fig|1397108.4.peg.540"/>
<dbReference type="PANTHER" id="PTHR21087:SF16">
    <property type="entry name" value="SHIKIMATE KINASE 1, CHLOROPLASTIC"/>
    <property type="match status" value="1"/>
</dbReference>
<dbReference type="EMBL" id="CP012023">
    <property type="protein sequence ID" value="ALI54472.1"/>
    <property type="molecule type" value="Genomic_DNA"/>
</dbReference>
<feature type="binding site" evidence="11">
    <location>
        <begin position="16"/>
        <end position="21"/>
    </location>
    <ligand>
        <name>ATP</name>
        <dbReference type="ChEBI" id="CHEBI:30616"/>
    </ligand>
</feature>
<keyword evidence="4 11" id="KW-0028">Amino-acid biosynthesis</keyword>
<evidence type="ECO:0000313" key="12">
    <source>
        <dbReference type="EMBL" id="ALI54472.1"/>
    </source>
</evidence>
<keyword evidence="6 11" id="KW-0547">Nucleotide-binding</keyword>
<comment type="cofactor">
    <cofactor evidence="11">
        <name>Mg(2+)</name>
        <dbReference type="ChEBI" id="CHEBI:18420"/>
    </cofactor>
    <text evidence="11">Binds 1 Mg(2+) ion per subunit.</text>
</comment>
<feature type="binding site" evidence="11">
    <location>
        <position position="20"/>
    </location>
    <ligand>
        <name>Mg(2+)</name>
        <dbReference type="ChEBI" id="CHEBI:18420"/>
    </ligand>
</feature>
<dbReference type="EC" id="2.7.1.71" evidence="3 11"/>
<keyword evidence="13" id="KW-1185">Reference proteome</keyword>
<sequence>MALGLKKTVALVGMMGAGKTAVGKALALKCGVDFLDSDAEIEKAANCSIAEIFSDYGEAFFRDKETLVISRLLDTKQVVLSTGGGAFLSGTNRDMISQKGVAVWLKADVDILWNRVRHKNTRPLLRTANPYETLTDLVTSRTPLYEKAGVIVTAEPSLSIEGMADKVIDALRAYGGILDEDLDEETVTEDATSHPLIAVEAKE</sequence>
<evidence type="ECO:0000256" key="5">
    <source>
        <dbReference type="ARBA" id="ARBA00022679"/>
    </source>
</evidence>
<dbReference type="InterPro" id="IPR031322">
    <property type="entry name" value="Shikimate/glucono_kinase"/>
</dbReference>
<comment type="similarity">
    <text evidence="2 11">Belongs to the shikimate kinase family.</text>
</comment>
<organism evidence="12 13">
    <name type="scientific">Celeribacter marinus</name>
    <dbReference type="NCBI Taxonomy" id="1397108"/>
    <lineage>
        <taxon>Bacteria</taxon>
        <taxon>Pseudomonadati</taxon>
        <taxon>Pseudomonadota</taxon>
        <taxon>Alphaproteobacteria</taxon>
        <taxon>Rhodobacterales</taxon>
        <taxon>Roseobacteraceae</taxon>
        <taxon>Celeribacter</taxon>
    </lineage>
</organism>
<reference evidence="12 13" key="1">
    <citation type="submission" date="2015-05" db="EMBL/GenBank/DDBJ databases">
        <authorList>
            <person name="Wang D.B."/>
            <person name="Wang M."/>
        </authorList>
    </citation>
    <scope>NUCLEOTIDE SEQUENCE [LARGE SCALE GENOMIC DNA]</scope>
    <source>
        <strain evidence="12 13">IMCC 12053</strain>
    </source>
</reference>
<feature type="binding site" evidence="11">
    <location>
        <position position="62"/>
    </location>
    <ligand>
        <name>substrate</name>
    </ligand>
</feature>
<dbReference type="RefSeq" id="WP_082389017.1">
    <property type="nucleotide sequence ID" value="NZ_CP012023.1"/>
</dbReference>
<dbReference type="UniPathway" id="UPA00053">
    <property type="reaction ID" value="UER00088"/>
</dbReference>
<feature type="binding site" evidence="11">
    <location>
        <position position="141"/>
    </location>
    <ligand>
        <name>substrate</name>
    </ligand>
</feature>
<dbReference type="NCBIfam" id="NF010552">
    <property type="entry name" value="PRK13946.1"/>
    <property type="match status" value="1"/>
</dbReference>
<accession>A0A0P0A7U6</accession>
<keyword evidence="7 11" id="KW-0418">Kinase</keyword>
<dbReference type="HAMAP" id="MF_00109">
    <property type="entry name" value="Shikimate_kinase"/>
    <property type="match status" value="1"/>
</dbReference>
<keyword evidence="11" id="KW-0963">Cytoplasm</keyword>
<evidence type="ECO:0000256" key="4">
    <source>
        <dbReference type="ARBA" id="ARBA00022605"/>
    </source>
</evidence>
<keyword evidence="11" id="KW-0460">Magnesium</keyword>
<comment type="pathway">
    <text evidence="1 11">Metabolic intermediate biosynthesis; chorismate biosynthesis; chorismate from D-erythrose 4-phosphate and phosphoenolpyruvate: step 5/7.</text>
</comment>
<dbReference type="InterPro" id="IPR023000">
    <property type="entry name" value="Shikimate_kinase_CS"/>
</dbReference>
<dbReference type="InterPro" id="IPR027417">
    <property type="entry name" value="P-loop_NTPase"/>
</dbReference>
<evidence type="ECO:0000256" key="8">
    <source>
        <dbReference type="ARBA" id="ARBA00022840"/>
    </source>
</evidence>
<dbReference type="SUPFAM" id="SSF52540">
    <property type="entry name" value="P-loop containing nucleoside triphosphate hydrolases"/>
    <property type="match status" value="1"/>
</dbReference>
<dbReference type="STRING" id="1397108.IMCC12053_523"/>
<evidence type="ECO:0000256" key="6">
    <source>
        <dbReference type="ARBA" id="ARBA00022741"/>
    </source>
</evidence>
<dbReference type="OrthoDB" id="9800332at2"/>
<comment type="subcellular location">
    <subcellularLocation>
        <location evidence="11">Cytoplasm</location>
    </subcellularLocation>
</comment>
<dbReference type="Pfam" id="PF01202">
    <property type="entry name" value="SKI"/>
    <property type="match status" value="1"/>
</dbReference>
<name>A0A0P0A7U6_9RHOB</name>
<dbReference type="Proteomes" id="UP000064920">
    <property type="component" value="Chromosome"/>
</dbReference>
<dbReference type="PROSITE" id="PS01128">
    <property type="entry name" value="SHIKIMATE_KINASE"/>
    <property type="match status" value="1"/>
</dbReference>
<keyword evidence="5 11" id="KW-0808">Transferase</keyword>
<feature type="binding site" evidence="11">
    <location>
        <position position="84"/>
    </location>
    <ligand>
        <name>substrate</name>
    </ligand>
</feature>
<dbReference type="GO" id="GO:0004765">
    <property type="term" value="F:shikimate kinase activity"/>
    <property type="evidence" value="ECO:0007669"/>
    <property type="project" value="UniProtKB-UniRule"/>
</dbReference>
<dbReference type="PRINTS" id="PR01100">
    <property type="entry name" value="SHIKIMTKNASE"/>
</dbReference>
<evidence type="ECO:0000256" key="3">
    <source>
        <dbReference type="ARBA" id="ARBA00012154"/>
    </source>
</evidence>
<evidence type="ECO:0000256" key="1">
    <source>
        <dbReference type="ARBA" id="ARBA00004842"/>
    </source>
</evidence>
<comment type="caution">
    <text evidence="11">Lacks conserved residue(s) required for the propagation of feature annotation.</text>
</comment>
<dbReference type="PANTHER" id="PTHR21087">
    <property type="entry name" value="SHIKIMATE KINASE"/>
    <property type="match status" value="1"/>
</dbReference>
<evidence type="ECO:0000256" key="9">
    <source>
        <dbReference type="ARBA" id="ARBA00023141"/>
    </source>
</evidence>
<dbReference type="KEGG" id="cmar:IMCC12053_523"/>
<dbReference type="GO" id="GO:0009073">
    <property type="term" value="P:aromatic amino acid family biosynthetic process"/>
    <property type="evidence" value="ECO:0007669"/>
    <property type="project" value="UniProtKB-KW"/>
</dbReference>
<protein>
    <recommendedName>
        <fullName evidence="3 11">Shikimate kinase</fullName>
        <shortName evidence="11">SK</shortName>
        <ecNumber evidence="3 11">2.7.1.71</ecNumber>
    </recommendedName>
</protein>
<feature type="binding site" evidence="11">
    <location>
        <position position="122"/>
    </location>
    <ligand>
        <name>ATP</name>
        <dbReference type="ChEBI" id="CHEBI:30616"/>
    </ligand>
</feature>
<dbReference type="GO" id="GO:0009423">
    <property type="term" value="P:chorismate biosynthetic process"/>
    <property type="evidence" value="ECO:0007669"/>
    <property type="project" value="UniProtKB-UniRule"/>
</dbReference>
<evidence type="ECO:0000256" key="7">
    <source>
        <dbReference type="ARBA" id="ARBA00022777"/>
    </source>
</evidence>
<evidence type="ECO:0000256" key="2">
    <source>
        <dbReference type="ARBA" id="ARBA00006997"/>
    </source>
</evidence>
<dbReference type="GO" id="GO:0008652">
    <property type="term" value="P:amino acid biosynthetic process"/>
    <property type="evidence" value="ECO:0007669"/>
    <property type="project" value="UniProtKB-KW"/>
</dbReference>